<evidence type="ECO:0000313" key="2">
    <source>
        <dbReference type="Proteomes" id="UP000886998"/>
    </source>
</evidence>
<dbReference type="Proteomes" id="UP000886998">
    <property type="component" value="Unassembled WGS sequence"/>
</dbReference>
<dbReference type="EMBL" id="BMAV01013276">
    <property type="protein sequence ID" value="GFY60747.1"/>
    <property type="molecule type" value="Genomic_DNA"/>
</dbReference>
<comment type="caution">
    <text evidence="1">The sequence shown here is derived from an EMBL/GenBank/DDBJ whole genome shotgun (WGS) entry which is preliminary data.</text>
</comment>
<dbReference type="AlphaFoldDB" id="A0A8X6XXV5"/>
<organism evidence="1 2">
    <name type="scientific">Trichonephila inaurata madagascariensis</name>
    <dbReference type="NCBI Taxonomy" id="2747483"/>
    <lineage>
        <taxon>Eukaryota</taxon>
        <taxon>Metazoa</taxon>
        <taxon>Ecdysozoa</taxon>
        <taxon>Arthropoda</taxon>
        <taxon>Chelicerata</taxon>
        <taxon>Arachnida</taxon>
        <taxon>Araneae</taxon>
        <taxon>Araneomorphae</taxon>
        <taxon>Entelegynae</taxon>
        <taxon>Araneoidea</taxon>
        <taxon>Nephilidae</taxon>
        <taxon>Trichonephila</taxon>
        <taxon>Trichonephila inaurata</taxon>
    </lineage>
</organism>
<gene>
    <name evidence="1" type="ORF">TNIN_92641</name>
</gene>
<sequence length="164" mass="18906">MGLPCRVLPYHIRAGDEKGPQGSLRARNRDLIREWEVKFGLRGDPIILEFKRWRWKGRTIRQTITFRDLQHHDSRVCTSPHSSRCSTLVLMIMDHSTHPFFCLNYTKYVLHVVSSGRKLIFLPEEEDGYLISSSLAHTSSRSGVITSKDLVPAIKNPGNARFCW</sequence>
<accession>A0A8X6XXV5</accession>
<name>A0A8X6XXV5_9ARAC</name>
<proteinExistence type="predicted"/>
<keyword evidence="2" id="KW-1185">Reference proteome</keyword>
<protein>
    <submittedName>
        <fullName evidence="1">Uncharacterized protein</fullName>
    </submittedName>
</protein>
<evidence type="ECO:0000313" key="1">
    <source>
        <dbReference type="EMBL" id="GFY60747.1"/>
    </source>
</evidence>
<reference evidence="1" key="1">
    <citation type="submission" date="2020-08" db="EMBL/GenBank/DDBJ databases">
        <title>Multicomponent nature underlies the extraordinary mechanical properties of spider dragline silk.</title>
        <authorList>
            <person name="Kono N."/>
            <person name="Nakamura H."/>
            <person name="Mori M."/>
            <person name="Yoshida Y."/>
            <person name="Ohtoshi R."/>
            <person name="Malay A.D."/>
            <person name="Moran D.A.P."/>
            <person name="Tomita M."/>
            <person name="Numata K."/>
            <person name="Arakawa K."/>
        </authorList>
    </citation>
    <scope>NUCLEOTIDE SEQUENCE</scope>
</reference>